<dbReference type="EMBL" id="VSSQ01052542">
    <property type="protein sequence ID" value="MPN06616.1"/>
    <property type="molecule type" value="Genomic_DNA"/>
</dbReference>
<accession>A0A645EYV5</accession>
<reference evidence="1" key="1">
    <citation type="submission" date="2019-08" db="EMBL/GenBank/DDBJ databases">
        <authorList>
            <person name="Kucharzyk K."/>
            <person name="Murdoch R.W."/>
            <person name="Higgins S."/>
            <person name="Loffler F."/>
        </authorList>
    </citation>
    <scope>NUCLEOTIDE SEQUENCE</scope>
</reference>
<protein>
    <submittedName>
        <fullName evidence="1">Uncharacterized protein</fullName>
    </submittedName>
</protein>
<comment type="caution">
    <text evidence="1">The sequence shown here is derived from an EMBL/GenBank/DDBJ whole genome shotgun (WGS) entry which is preliminary data.</text>
</comment>
<proteinExistence type="predicted"/>
<name>A0A645EYV5_9ZZZZ</name>
<gene>
    <name evidence="1" type="ORF">SDC9_153872</name>
</gene>
<evidence type="ECO:0000313" key="1">
    <source>
        <dbReference type="EMBL" id="MPN06616.1"/>
    </source>
</evidence>
<organism evidence="1">
    <name type="scientific">bioreactor metagenome</name>
    <dbReference type="NCBI Taxonomy" id="1076179"/>
    <lineage>
        <taxon>unclassified sequences</taxon>
        <taxon>metagenomes</taxon>
        <taxon>ecological metagenomes</taxon>
    </lineage>
</organism>
<dbReference type="AlphaFoldDB" id="A0A645EYV5"/>
<sequence>MLLQTANMPYDKDEFDKIHNDYKNRTFRPVIEPNAYRRRYYNEPGIYAYDNVNMIALLKTHFLYGGMFVEPYIEQEKEVIRTFIEAHGGTVFNTRAKTAKSVIEFGTLDSCEYEFYKEEGYEIFHSLHVIQFINKYSGS</sequence>